<dbReference type="SMART" id="SM00389">
    <property type="entry name" value="HOX"/>
    <property type="match status" value="1"/>
</dbReference>
<dbReference type="GO" id="GO:0000977">
    <property type="term" value="F:RNA polymerase II transcription regulatory region sequence-specific DNA binding"/>
    <property type="evidence" value="ECO:0007669"/>
    <property type="project" value="TreeGrafter"/>
</dbReference>
<gene>
    <name evidence="15" type="primary">LHX5</name>
    <name evidence="15" type="ORF">g.18382</name>
</gene>
<feature type="domain" description="LIM zinc-binding" evidence="13">
    <location>
        <begin position="148"/>
        <end position="211"/>
    </location>
</feature>
<dbReference type="PROSITE" id="PS50071">
    <property type="entry name" value="HOMEOBOX_2"/>
    <property type="match status" value="1"/>
</dbReference>
<feature type="compositionally biased region" description="Polar residues" evidence="12">
    <location>
        <begin position="282"/>
        <end position="306"/>
    </location>
</feature>
<feature type="compositionally biased region" description="Low complexity" evidence="12">
    <location>
        <begin position="52"/>
        <end position="68"/>
    </location>
</feature>
<keyword evidence="2 10" id="KW-0479">Metal-binding</keyword>
<keyword evidence="4 10" id="KW-0862">Zinc</keyword>
<feature type="compositionally biased region" description="Low complexity" evidence="12">
    <location>
        <begin position="718"/>
        <end position="748"/>
    </location>
</feature>
<feature type="region of interest" description="Disordered" evidence="12">
    <location>
        <begin position="1"/>
        <end position="35"/>
    </location>
</feature>
<feature type="compositionally biased region" description="Basic residues" evidence="12">
    <location>
        <begin position="825"/>
        <end position="841"/>
    </location>
</feature>
<evidence type="ECO:0000256" key="7">
    <source>
        <dbReference type="ARBA" id="ARBA00023155"/>
    </source>
</evidence>
<proteinExistence type="predicted"/>
<dbReference type="GO" id="GO:0046872">
    <property type="term" value="F:metal ion binding"/>
    <property type="evidence" value="ECO:0007669"/>
    <property type="project" value="UniProtKB-KW"/>
</dbReference>
<evidence type="ECO:0000256" key="2">
    <source>
        <dbReference type="ARBA" id="ARBA00022723"/>
    </source>
</evidence>
<evidence type="ECO:0000256" key="8">
    <source>
        <dbReference type="ARBA" id="ARBA00023242"/>
    </source>
</evidence>
<keyword evidence="8 9" id="KW-0539">Nucleus</keyword>
<dbReference type="CDD" id="cd00086">
    <property type="entry name" value="homeodomain"/>
    <property type="match status" value="1"/>
</dbReference>
<evidence type="ECO:0000256" key="9">
    <source>
        <dbReference type="PROSITE-ProRule" id="PRU00108"/>
    </source>
</evidence>
<dbReference type="InterPro" id="IPR001781">
    <property type="entry name" value="Znf_LIM"/>
</dbReference>
<dbReference type="InterPro" id="IPR009057">
    <property type="entry name" value="Homeodomain-like_sf"/>
</dbReference>
<evidence type="ECO:0000256" key="11">
    <source>
        <dbReference type="RuleBase" id="RU000682"/>
    </source>
</evidence>
<feature type="domain" description="Homeobox" evidence="14">
    <location>
        <begin position="444"/>
        <end position="504"/>
    </location>
</feature>
<reference evidence="15" key="1">
    <citation type="submission" date="2018-10" db="EMBL/GenBank/DDBJ databases">
        <title>Transcriptome assembly of Aceria tosichella (Wheat curl mite) Type 2.</title>
        <authorList>
            <person name="Scully E.D."/>
            <person name="Geib S.M."/>
            <person name="Palmer N.A."/>
            <person name="Gupta A.K."/>
            <person name="Sarath G."/>
            <person name="Tatineni S."/>
        </authorList>
    </citation>
    <scope>NUCLEOTIDE SEQUENCE</scope>
    <source>
        <strain evidence="15">LincolnNE</strain>
    </source>
</reference>
<evidence type="ECO:0000256" key="6">
    <source>
        <dbReference type="ARBA" id="ARBA00023125"/>
    </source>
</evidence>
<protein>
    <submittedName>
        <fullName evidence="15">LIM/homeobox protein Lhx5</fullName>
    </submittedName>
</protein>
<feature type="region of interest" description="Disordered" evidence="12">
    <location>
        <begin position="669"/>
        <end position="885"/>
    </location>
</feature>
<feature type="compositionally biased region" description="Low complexity" evidence="12">
    <location>
        <begin position="271"/>
        <end position="281"/>
    </location>
</feature>
<dbReference type="GO" id="GO:0030182">
    <property type="term" value="P:neuron differentiation"/>
    <property type="evidence" value="ECO:0007669"/>
    <property type="project" value="TreeGrafter"/>
</dbReference>
<evidence type="ECO:0000256" key="4">
    <source>
        <dbReference type="ARBA" id="ARBA00022833"/>
    </source>
</evidence>
<feature type="compositionally biased region" description="Polar residues" evidence="12">
    <location>
        <begin position="708"/>
        <end position="717"/>
    </location>
</feature>
<feature type="region of interest" description="Disordered" evidence="12">
    <location>
        <begin position="219"/>
        <end position="422"/>
    </location>
</feature>
<dbReference type="GO" id="GO:0005634">
    <property type="term" value="C:nucleus"/>
    <property type="evidence" value="ECO:0007669"/>
    <property type="project" value="UniProtKB-SubCell"/>
</dbReference>
<evidence type="ECO:0000256" key="12">
    <source>
        <dbReference type="SAM" id="MobiDB-lite"/>
    </source>
</evidence>
<dbReference type="SUPFAM" id="SSF46689">
    <property type="entry name" value="Homeodomain-like"/>
    <property type="match status" value="1"/>
</dbReference>
<dbReference type="InterPro" id="IPR050453">
    <property type="entry name" value="LIM_Homeobox_TF"/>
</dbReference>
<dbReference type="SMART" id="SM00132">
    <property type="entry name" value="LIM"/>
    <property type="match status" value="2"/>
</dbReference>
<comment type="subcellular location">
    <subcellularLocation>
        <location evidence="1 9 11">Nucleus</location>
    </subcellularLocation>
</comment>
<feature type="region of interest" description="Disordered" evidence="12">
    <location>
        <begin position="499"/>
        <end position="626"/>
    </location>
</feature>
<feature type="compositionally biased region" description="Polar residues" evidence="12">
    <location>
        <begin position="528"/>
        <end position="540"/>
    </location>
</feature>
<feature type="compositionally biased region" description="Low complexity" evidence="12">
    <location>
        <begin position="506"/>
        <end position="518"/>
    </location>
</feature>
<dbReference type="GO" id="GO:0000981">
    <property type="term" value="F:DNA-binding transcription factor activity, RNA polymerase II-specific"/>
    <property type="evidence" value="ECO:0007669"/>
    <property type="project" value="InterPro"/>
</dbReference>
<evidence type="ECO:0000256" key="3">
    <source>
        <dbReference type="ARBA" id="ARBA00022737"/>
    </source>
</evidence>
<feature type="compositionally biased region" description="Basic residues" evidence="12">
    <location>
        <begin position="69"/>
        <end position="81"/>
    </location>
</feature>
<dbReference type="Gene3D" id="2.10.110.10">
    <property type="entry name" value="Cysteine Rich Protein"/>
    <property type="match status" value="2"/>
</dbReference>
<name>A0A6G1SB29_9ACAR</name>
<keyword evidence="7 9" id="KW-0371">Homeobox</keyword>
<feature type="compositionally biased region" description="Basic residues" evidence="12">
    <location>
        <begin position="783"/>
        <end position="799"/>
    </location>
</feature>
<evidence type="ECO:0000256" key="1">
    <source>
        <dbReference type="ARBA" id="ARBA00004123"/>
    </source>
</evidence>
<dbReference type="SUPFAM" id="SSF57716">
    <property type="entry name" value="Glucocorticoid receptor-like (DNA-binding domain)"/>
    <property type="match status" value="1"/>
</dbReference>
<dbReference type="Pfam" id="PF00046">
    <property type="entry name" value="Homeodomain"/>
    <property type="match status" value="1"/>
</dbReference>
<feature type="compositionally biased region" description="Low complexity" evidence="12">
    <location>
        <begin position="686"/>
        <end position="703"/>
    </location>
</feature>
<keyword evidence="3" id="KW-0677">Repeat</keyword>
<feature type="compositionally biased region" description="Low complexity" evidence="12">
    <location>
        <begin position="758"/>
        <end position="776"/>
    </location>
</feature>
<evidence type="ECO:0000259" key="13">
    <source>
        <dbReference type="PROSITE" id="PS50023"/>
    </source>
</evidence>
<dbReference type="PANTHER" id="PTHR24208:SF166">
    <property type="entry name" value="LIM HOMEOBOX TRANSCRIPTION FACTOR 1 ALPHA, ISOFORM B"/>
    <property type="match status" value="1"/>
</dbReference>
<feature type="region of interest" description="Disordered" evidence="12">
    <location>
        <begin position="50"/>
        <end position="81"/>
    </location>
</feature>
<feature type="compositionally biased region" description="Polar residues" evidence="12">
    <location>
        <begin position="400"/>
        <end position="410"/>
    </location>
</feature>
<evidence type="ECO:0000256" key="5">
    <source>
        <dbReference type="ARBA" id="ARBA00023038"/>
    </source>
</evidence>
<keyword evidence="5 10" id="KW-0440">LIM domain</keyword>
<dbReference type="FunFam" id="1.10.10.60:FF:000075">
    <property type="entry name" value="LIM/homeobox protein Lhx1"/>
    <property type="match status" value="1"/>
</dbReference>
<organism evidence="15">
    <name type="scientific">Aceria tosichella</name>
    <name type="common">wheat curl mite</name>
    <dbReference type="NCBI Taxonomy" id="561515"/>
    <lineage>
        <taxon>Eukaryota</taxon>
        <taxon>Metazoa</taxon>
        <taxon>Ecdysozoa</taxon>
        <taxon>Arthropoda</taxon>
        <taxon>Chelicerata</taxon>
        <taxon>Arachnida</taxon>
        <taxon>Acari</taxon>
        <taxon>Acariformes</taxon>
        <taxon>Trombidiformes</taxon>
        <taxon>Prostigmata</taxon>
        <taxon>Eupodina</taxon>
        <taxon>Eriophyoidea</taxon>
        <taxon>Eriophyidae</taxon>
        <taxon>Eriophyinae</taxon>
        <taxon>Aceriini</taxon>
        <taxon>Aceria</taxon>
    </lineage>
</organism>
<evidence type="ECO:0000259" key="14">
    <source>
        <dbReference type="PROSITE" id="PS50071"/>
    </source>
</evidence>
<feature type="compositionally biased region" description="Acidic residues" evidence="12">
    <location>
        <begin position="365"/>
        <end position="377"/>
    </location>
</feature>
<feature type="compositionally biased region" description="Basic residues" evidence="12">
    <location>
        <begin position="806"/>
        <end position="815"/>
    </location>
</feature>
<feature type="domain" description="LIM zinc-binding" evidence="13">
    <location>
        <begin position="88"/>
        <end position="147"/>
    </location>
</feature>
<feature type="DNA-binding region" description="Homeobox" evidence="9">
    <location>
        <begin position="446"/>
        <end position="505"/>
    </location>
</feature>
<evidence type="ECO:0000256" key="10">
    <source>
        <dbReference type="PROSITE-ProRule" id="PRU00125"/>
    </source>
</evidence>
<dbReference type="FunFam" id="2.10.110.10:FF:000006">
    <property type="entry name" value="LIM homeobox transcription factor 1-beta"/>
    <property type="match status" value="1"/>
</dbReference>
<dbReference type="EMBL" id="GGYP01002372">
    <property type="protein sequence ID" value="MDE47143.1"/>
    <property type="molecule type" value="Transcribed_RNA"/>
</dbReference>
<dbReference type="PANTHER" id="PTHR24208">
    <property type="entry name" value="LIM/HOMEOBOX PROTEIN LHX"/>
    <property type="match status" value="1"/>
</dbReference>
<evidence type="ECO:0000313" key="15">
    <source>
        <dbReference type="EMBL" id="MDE47143.1"/>
    </source>
</evidence>
<keyword evidence="6 9" id="KW-0238">DNA-binding</keyword>
<dbReference type="InterPro" id="IPR017970">
    <property type="entry name" value="Homeobox_CS"/>
</dbReference>
<dbReference type="PROSITE" id="PS00027">
    <property type="entry name" value="HOMEOBOX_1"/>
    <property type="match status" value="1"/>
</dbReference>
<feature type="compositionally biased region" description="Gly residues" evidence="12">
    <location>
        <begin position="857"/>
        <end position="866"/>
    </location>
</feature>
<sequence>MTNQEQQQAQSARVAAQNKSNSATATSAPAPQATQVASAVKIELSDQLPIGQQQQPTAPTAQTNTHQNHNNHHNHHTHNHHNNHQAPNCCASCLMPIKDRFIFNVINQNFHQECVRCADCSVGLNEKCFTQDGKLYCRLDYWRRFGPKCSACSESIEPTEFVQKLKQDLIYHLSCFVCQDCKRHLQAGEQLHLLADNKILCKRDFLNSHQLNNHQLHHQNNSHQHHNNQTSTTSNQQANASTTTTNTTTATTTTTTTASNHHHHQRIKSATNTTNTSSTTSPNGQSDINAQSSQPNCNNIQENQSQYHHEEGLNNPGGGGANNPGAELQLASQELSKSASATTLDGGLADNEHNNNNNNSNHNEPDEDEPDELDEDGASSIGANDHLDQFQTGPPAGVPNFTTSGRAQQKGSSAGSGAGAGAGGGAGIKFDPADCNDDLVDANGKRRGPRTTIKPKQLETLRRAFESAPKPSRHIREQLAAETGLNMRVIQVWFQNRRSKERRMRNSNGSARRNFFRSSSRRLRVGPQPQQTPLASQTATPGGAPTGPQANTGGGSGPVNGASSLIAATTAGPKERASKLTKGGSQVVQGQLRNTPPLDKTGGGGAGPGGANNTKSNQSPSDFGGSSTGGSCGFTYFSDSSNQGNESSFAVMASLSAASSVANQQYSQGASSNGILQQQSPPESVGNMTPTGGAAANATNTTGLISLESPSGVGSQHSNGAGVSSGAAANGNTNNPAANQQQQQYQSSPMKNTPPPQIYQQQQQQQPQLINHQQHLIGAPQQQHHHMMQHMNNSHHQHHQQQQQHHNQHQHHHHQQQQQQQQHQHQQHHDHHHLHHAHHRLQIGGLPSHHMVQPGPGMMGPGGGMPAGLMQAHPSQAGPPSVVQW</sequence>
<feature type="compositionally biased region" description="Polar residues" evidence="12">
    <location>
        <begin position="669"/>
        <end position="682"/>
    </location>
</feature>
<feature type="compositionally biased region" description="Low complexity" evidence="12">
    <location>
        <begin position="219"/>
        <end position="259"/>
    </location>
</feature>
<feature type="compositionally biased region" description="Polar residues" evidence="12">
    <location>
        <begin position="330"/>
        <end position="343"/>
    </location>
</feature>
<dbReference type="Gene3D" id="1.10.10.60">
    <property type="entry name" value="Homeodomain-like"/>
    <property type="match status" value="1"/>
</dbReference>
<dbReference type="PROSITE" id="PS00478">
    <property type="entry name" value="LIM_DOMAIN_1"/>
    <property type="match status" value="1"/>
</dbReference>
<feature type="compositionally biased region" description="Polar residues" evidence="12">
    <location>
        <begin position="583"/>
        <end position="594"/>
    </location>
</feature>
<feature type="compositionally biased region" description="Gly residues" evidence="12">
    <location>
        <begin position="601"/>
        <end position="610"/>
    </location>
</feature>
<dbReference type="Pfam" id="PF00412">
    <property type="entry name" value="LIM"/>
    <property type="match status" value="2"/>
</dbReference>
<dbReference type="PROSITE" id="PS50023">
    <property type="entry name" value="LIM_DOMAIN_2"/>
    <property type="match status" value="2"/>
</dbReference>
<accession>A0A6G1SB29</accession>
<dbReference type="InterPro" id="IPR001356">
    <property type="entry name" value="HD"/>
</dbReference>
<dbReference type="AlphaFoldDB" id="A0A6G1SB29"/>